<dbReference type="PRINTS" id="PR00080">
    <property type="entry name" value="SDRFAMILY"/>
</dbReference>
<reference evidence="4 5" key="1">
    <citation type="submission" date="2020-05" db="EMBL/GenBank/DDBJ databases">
        <title>DNA-SIP metagenomic assembled genomes.</title>
        <authorList>
            <person name="Yu J."/>
        </authorList>
    </citation>
    <scope>NUCLEOTIDE SEQUENCE [LARGE SCALE GENOMIC DNA]</scope>
    <source>
        <strain evidence="4">Bin5.27</strain>
    </source>
</reference>
<dbReference type="PRINTS" id="PR00081">
    <property type="entry name" value="GDHRDH"/>
</dbReference>
<dbReference type="Proteomes" id="UP000574690">
    <property type="component" value="Unassembled WGS sequence"/>
</dbReference>
<evidence type="ECO:0000259" key="3">
    <source>
        <dbReference type="SMART" id="SM00822"/>
    </source>
</evidence>
<evidence type="ECO:0000313" key="5">
    <source>
        <dbReference type="Proteomes" id="UP000574690"/>
    </source>
</evidence>
<name>A0A850C2B0_9ACTN</name>
<evidence type="ECO:0000256" key="2">
    <source>
        <dbReference type="ARBA" id="ARBA00023002"/>
    </source>
</evidence>
<protein>
    <submittedName>
        <fullName evidence="4">SDR family oxidoreductase</fullName>
    </submittedName>
</protein>
<evidence type="ECO:0000256" key="1">
    <source>
        <dbReference type="ARBA" id="ARBA00006484"/>
    </source>
</evidence>
<dbReference type="Gene3D" id="3.40.50.720">
    <property type="entry name" value="NAD(P)-binding Rossmann-like Domain"/>
    <property type="match status" value="1"/>
</dbReference>
<evidence type="ECO:0000313" key="4">
    <source>
        <dbReference type="EMBL" id="NUQ88445.1"/>
    </source>
</evidence>
<dbReference type="SMART" id="SM00822">
    <property type="entry name" value="PKS_KR"/>
    <property type="match status" value="1"/>
</dbReference>
<accession>A0A850C2B0</accession>
<gene>
    <name evidence="4" type="ORF">HOQ43_08285</name>
</gene>
<dbReference type="FunFam" id="3.40.50.720:FF:000084">
    <property type="entry name" value="Short-chain dehydrogenase reductase"/>
    <property type="match status" value="1"/>
</dbReference>
<dbReference type="InterPro" id="IPR002347">
    <property type="entry name" value="SDR_fam"/>
</dbReference>
<dbReference type="Pfam" id="PF13561">
    <property type="entry name" value="adh_short_C2"/>
    <property type="match status" value="1"/>
</dbReference>
<feature type="domain" description="Ketoreductase" evidence="3">
    <location>
        <begin position="10"/>
        <end position="187"/>
    </location>
</feature>
<dbReference type="EMBL" id="JABFXE010000352">
    <property type="protein sequence ID" value="NUQ88445.1"/>
    <property type="molecule type" value="Genomic_DNA"/>
</dbReference>
<organism evidence="4 5">
    <name type="scientific">Glycomyces artemisiae</name>
    <dbReference type="NCBI Taxonomy" id="1076443"/>
    <lineage>
        <taxon>Bacteria</taxon>
        <taxon>Bacillati</taxon>
        <taxon>Actinomycetota</taxon>
        <taxon>Actinomycetes</taxon>
        <taxon>Glycomycetales</taxon>
        <taxon>Glycomycetaceae</taxon>
        <taxon>Glycomyces</taxon>
    </lineage>
</organism>
<comment type="similarity">
    <text evidence="1">Belongs to the short-chain dehydrogenases/reductases (SDR) family.</text>
</comment>
<dbReference type="InterPro" id="IPR036291">
    <property type="entry name" value="NAD(P)-bd_dom_sf"/>
</dbReference>
<comment type="caution">
    <text evidence="4">The sequence shown here is derived from an EMBL/GenBank/DDBJ whole genome shotgun (WGS) entry which is preliminary data.</text>
</comment>
<dbReference type="AlphaFoldDB" id="A0A850C2B0"/>
<dbReference type="InterPro" id="IPR020904">
    <property type="entry name" value="Sc_DH/Rdtase_CS"/>
</dbReference>
<proteinExistence type="inferred from homology"/>
<dbReference type="SUPFAM" id="SSF51735">
    <property type="entry name" value="NAD(P)-binding Rossmann-fold domains"/>
    <property type="match status" value="1"/>
</dbReference>
<sequence>MEIEQDFAQRVVVITGAAGGIGRATARLMAARGAWLVLADADEYAVDRLADELGGISSGVLATHHDAADATSTAALIALAASVDQRIDVIVPSAGIYPESGLEETTDELWSRVLTINLDGVFHLLRDASPYLTAGSSIVTVASVAGHRGSARHAHYAASKAGVLSLTRSLAWELGPRRIRVNAVSPGLIETPMTEQLMATRGEAAIAATPLGRFGKPEEVAAVIAFLASDAAGFITGEHVHVNGGWFMAG</sequence>
<dbReference type="PANTHER" id="PTHR42760:SF133">
    <property type="entry name" value="3-OXOACYL-[ACYL-CARRIER-PROTEIN] REDUCTASE"/>
    <property type="match status" value="1"/>
</dbReference>
<dbReference type="InterPro" id="IPR057326">
    <property type="entry name" value="KR_dom"/>
</dbReference>
<dbReference type="PANTHER" id="PTHR42760">
    <property type="entry name" value="SHORT-CHAIN DEHYDROGENASES/REDUCTASES FAMILY MEMBER"/>
    <property type="match status" value="1"/>
</dbReference>
<dbReference type="GO" id="GO:0016616">
    <property type="term" value="F:oxidoreductase activity, acting on the CH-OH group of donors, NAD or NADP as acceptor"/>
    <property type="evidence" value="ECO:0007669"/>
    <property type="project" value="TreeGrafter"/>
</dbReference>
<keyword evidence="2" id="KW-0560">Oxidoreductase</keyword>
<dbReference type="PROSITE" id="PS00061">
    <property type="entry name" value="ADH_SHORT"/>
    <property type="match status" value="1"/>
</dbReference>